<dbReference type="RefSeq" id="WP_044759426.1">
    <property type="nucleotide sequence ID" value="NZ_CEEJ01000124.1"/>
</dbReference>
<proteinExistence type="predicted"/>
<dbReference type="AlphaFoldDB" id="A0A0Z8E9C3"/>
<sequence length="74" mass="7689">MNTETLEQFEVMNVDMLALVEGGKRPGGAPITGMTKEHWACLAAGWGAFYGGVLNPITLIGTVPGALVACSNLP</sequence>
<evidence type="ECO:0000313" key="2">
    <source>
        <dbReference type="Proteomes" id="UP000072083"/>
    </source>
</evidence>
<name>A0A0Z8E9C3_STRSU</name>
<gene>
    <name evidence="1" type="ORF">ERS132406_00266</name>
</gene>
<protein>
    <submittedName>
        <fullName evidence="1">Bacteriocin class II with double-glycine leader peptide</fullName>
    </submittedName>
</protein>
<reference evidence="1 2" key="1">
    <citation type="submission" date="2016-02" db="EMBL/GenBank/DDBJ databases">
        <authorList>
            <consortium name="Pathogen Informatics"/>
        </authorList>
    </citation>
    <scope>NUCLEOTIDE SEQUENCE [LARGE SCALE GENOMIC DNA]</scope>
    <source>
        <strain evidence="1 2">LSS44</strain>
    </source>
</reference>
<dbReference type="Proteomes" id="UP000072083">
    <property type="component" value="Unassembled WGS sequence"/>
</dbReference>
<evidence type="ECO:0000313" key="1">
    <source>
        <dbReference type="EMBL" id="CYU57939.1"/>
    </source>
</evidence>
<organism evidence="1 2">
    <name type="scientific">Streptococcus suis</name>
    <dbReference type="NCBI Taxonomy" id="1307"/>
    <lineage>
        <taxon>Bacteria</taxon>
        <taxon>Bacillati</taxon>
        <taxon>Bacillota</taxon>
        <taxon>Bacilli</taxon>
        <taxon>Lactobacillales</taxon>
        <taxon>Streptococcaceae</taxon>
        <taxon>Streptococcus</taxon>
    </lineage>
</organism>
<accession>A0A0Z8E9C3</accession>
<dbReference type="EMBL" id="FIGZ01000002">
    <property type="protein sequence ID" value="CYU57939.1"/>
    <property type="molecule type" value="Genomic_DNA"/>
</dbReference>